<proteinExistence type="predicted"/>
<evidence type="ECO:0000313" key="1">
    <source>
        <dbReference type="EMBL" id="MPN46820.1"/>
    </source>
</evidence>
<protein>
    <submittedName>
        <fullName evidence="1">Uncharacterized protein</fullName>
    </submittedName>
</protein>
<sequence length="92" mass="9498">MVVGVDEGGGNQPVFPVYDLAAAIAHDDLFGRVEIGDDPVAHANAVVLQTAAARAVQNLSRAKNRAHIGSPSIHIVLFLHPSAPLKAAVCPA</sequence>
<dbReference type="EMBL" id="VSSQ01107798">
    <property type="protein sequence ID" value="MPN46820.1"/>
    <property type="molecule type" value="Genomic_DNA"/>
</dbReference>
<reference evidence="1" key="1">
    <citation type="submission" date="2019-08" db="EMBL/GenBank/DDBJ databases">
        <authorList>
            <person name="Kucharzyk K."/>
            <person name="Murdoch R.W."/>
            <person name="Higgins S."/>
            <person name="Loffler F."/>
        </authorList>
    </citation>
    <scope>NUCLEOTIDE SEQUENCE</scope>
</reference>
<accession>A0A645I6U6</accession>
<name>A0A645I6U6_9ZZZZ</name>
<gene>
    <name evidence="1" type="ORF">SDC9_194419</name>
</gene>
<organism evidence="1">
    <name type="scientific">bioreactor metagenome</name>
    <dbReference type="NCBI Taxonomy" id="1076179"/>
    <lineage>
        <taxon>unclassified sequences</taxon>
        <taxon>metagenomes</taxon>
        <taxon>ecological metagenomes</taxon>
    </lineage>
</organism>
<comment type="caution">
    <text evidence="1">The sequence shown here is derived from an EMBL/GenBank/DDBJ whole genome shotgun (WGS) entry which is preliminary data.</text>
</comment>
<dbReference type="AlphaFoldDB" id="A0A645I6U6"/>